<feature type="compositionally biased region" description="Polar residues" evidence="1">
    <location>
        <begin position="37"/>
        <end position="47"/>
    </location>
</feature>
<organism evidence="4">
    <name type="scientific">uncultured Caudovirales phage</name>
    <dbReference type="NCBI Taxonomy" id="2100421"/>
    <lineage>
        <taxon>Viruses</taxon>
        <taxon>Duplodnaviria</taxon>
        <taxon>Heunggongvirae</taxon>
        <taxon>Uroviricota</taxon>
        <taxon>Caudoviricetes</taxon>
        <taxon>Peduoviridae</taxon>
        <taxon>Maltschvirus</taxon>
        <taxon>Maltschvirus maltsch</taxon>
    </lineage>
</organism>
<protein>
    <submittedName>
        <fullName evidence="4">Uncharacterized protein</fullName>
    </submittedName>
</protein>
<name>A0A6J5SI60_9CAUD</name>
<evidence type="ECO:0000256" key="1">
    <source>
        <dbReference type="SAM" id="MobiDB-lite"/>
    </source>
</evidence>
<evidence type="ECO:0000313" key="3">
    <source>
        <dbReference type="EMBL" id="CAB4171266.1"/>
    </source>
</evidence>
<dbReference type="EMBL" id="LR797406">
    <property type="protein sequence ID" value="CAB4214064.1"/>
    <property type="molecule type" value="Genomic_DNA"/>
</dbReference>
<sequence length="115" mass="11205">MTGITTATAMTIMAATAVAATGYSIYAGEKASAKQSDALKQQQSAQADTKAAAEKQQATSEASVNRANAKTPDSGAILSAAGQAAKGGPAGTMLTGPMGVNTADLNLGKSTLLGG</sequence>
<proteinExistence type="predicted"/>
<gene>
    <name evidence="4" type="ORF">UFOVP1453_13</name>
    <name evidence="2" type="ORF">UFOVP832_8</name>
    <name evidence="3" type="ORF">UFOVP919_17</name>
</gene>
<evidence type="ECO:0000313" key="4">
    <source>
        <dbReference type="EMBL" id="CAB4214064.1"/>
    </source>
</evidence>
<accession>A0A6J5SI60</accession>
<evidence type="ECO:0000313" key="2">
    <source>
        <dbReference type="EMBL" id="CAB4164249.1"/>
    </source>
</evidence>
<reference evidence="4" key="1">
    <citation type="submission" date="2020-05" db="EMBL/GenBank/DDBJ databases">
        <authorList>
            <person name="Chiriac C."/>
            <person name="Salcher M."/>
            <person name="Ghai R."/>
            <person name="Kavagutti S V."/>
        </authorList>
    </citation>
    <scope>NUCLEOTIDE SEQUENCE</scope>
</reference>
<feature type="compositionally biased region" description="Polar residues" evidence="1">
    <location>
        <begin position="56"/>
        <end position="68"/>
    </location>
</feature>
<dbReference type="EMBL" id="LR796767">
    <property type="protein sequence ID" value="CAB4164249.1"/>
    <property type="molecule type" value="Genomic_DNA"/>
</dbReference>
<dbReference type="EMBL" id="LR796862">
    <property type="protein sequence ID" value="CAB4171266.1"/>
    <property type="molecule type" value="Genomic_DNA"/>
</dbReference>
<feature type="region of interest" description="Disordered" evidence="1">
    <location>
        <begin position="37"/>
        <end position="115"/>
    </location>
</feature>